<dbReference type="PANTHER" id="PTHR35340">
    <property type="entry name" value="PQQ ENZYME REPEAT PROTEIN-RELATED"/>
    <property type="match status" value="1"/>
</dbReference>
<dbReference type="Pfam" id="PF14269">
    <property type="entry name" value="Arylsulfotran_2"/>
    <property type="match status" value="1"/>
</dbReference>
<feature type="transmembrane region" description="Helical" evidence="1">
    <location>
        <begin position="539"/>
        <end position="560"/>
    </location>
</feature>
<keyword evidence="1" id="KW-0812">Transmembrane</keyword>
<sequence>MSSWTWVPKNARRSPLRLITGRHIATVGVAISFLYLFYVFVLPQFLRFRFRTDLSQYDLGLYGFGPSTGYVSFEYESPIIEITESDLGCDPRYTFLAPRGDSVPQAGPMILDAHGNLVWMKYNWETTQDFKVQRYKGEDYLTYWEGREIESRGYGSWYMLDSTYTQRYVINPVGNYGGDLHEFTITDEGTALVTIYDPTPVDLTDVGGPELGWIFDGVFQEIDIETGELLFEWRASKHYPVSSTYEPLGEAGKDRASAFDFFHINSVGKDDQGNYLVSSRHTHSVSCIDPNTGSLLWTLGGKMNDFTDLSGGEATNFAWQHDARWHANSTLTLFDNAAHSYNDPDNESRGMAIQLDIPSRQAWLLAAYYHPQQMKSVSQGNVQMLDDTGRVLVGWGHSAAYTEFSADGELLCNVHFGASAFFSFGRVVSYRSFKGDWVGHPQTTPDAEVDDGKVYVSWNGATEVTSWRLEVWTSDDLTESSFGVVAQFEKTEFETEIDIPEDLGPLFRLAALDSEGNVLGVTEVLQKEQRSSSDKFLDLHNWVLGLAMVVSVGGLLAGLYRCCCCCCCCKLFKLYRLRSNDYQLVAMNENGEHSPV</sequence>
<gene>
    <name evidence="2" type="ORF">F9C07_2230400</name>
</gene>
<keyword evidence="1" id="KW-1133">Transmembrane helix</keyword>
<evidence type="ECO:0000313" key="2">
    <source>
        <dbReference type="EMBL" id="QRD85468.1"/>
    </source>
</evidence>
<dbReference type="Proteomes" id="UP000596276">
    <property type="component" value="Chromosome 3"/>
</dbReference>
<dbReference type="AlphaFoldDB" id="A0A7U2QUM8"/>
<dbReference type="VEuPathDB" id="FungiDB:AFLA_006707"/>
<dbReference type="PANTHER" id="PTHR35340:SF5">
    <property type="entry name" value="ASST-DOMAIN-CONTAINING PROTEIN"/>
    <property type="match status" value="1"/>
</dbReference>
<keyword evidence="1" id="KW-0472">Membrane</keyword>
<feature type="transmembrane region" description="Helical" evidence="1">
    <location>
        <begin position="20"/>
        <end position="41"/>
    </location>
</feature>
<protein>
    <submittedName>
        <fullName evidence="2">ASST-domain-containing protein</fullName>
    </submittedName>
</protein>
<evidence type="ECO:0000313" key="3">
    <source>
        <dbReference type="Proteomes" id="UP000596276"/>
    </source>
</evidence>
<accession>A0A7U2QUM8</accession>
<dbReference type="VEuPathDB" id="FungiDB:F9C07_2230400"/>
<dbReference type="EMBL" id="CP044620">
    <property type="protein sequence ID" value="QRD85468.1"/>
    <property type="molecule type" value="Genomic_DNA"/>
</dbReference>
<keyword evidence="3" id="KW-1185">Reference proteome</keyword>
<dbReference type="InterPro" id="IPR053143">
    <property type="entry name" value="Arylsulfate_ST"/>
</dbReference>
<organism evidence="2 3">
    <name type="scientific">Aspergillus flavus (strain ATCC 200026 / FGSC A1120 / IAM 13836 / NRRL 3357 / JCM 12722 / SRRC 167)</name>
    <dbReference type="NCBI Taxonomy" id="332952"/>
    <lineage>
        <taxon>Eukaryota</taxon>
        <taxon>Fungi</taxon>
        <taxon>Dikarya</taxon>
        <taxon>Ascomycota</taxon>
        <taxon>Pezizomycotina</taxon>
        <taxon>Eurotiomycetes</taxon>
        <taxon>Eurotiomycetidae</taxon>
        <taxon>Eurotiales</taxon>
        <taxon>Aspergillaceae</taxon>
        <taxon>Aspergillus</taxon>
        <taxon>Aspergillus subgen. Circumdati</taxon>
    </lineage>
</organism>
<evidence type="ECO:0000256" key="1">
    <source>
        <dbReference type="SAM" id="Phobius"/>
    </source>
</evidence>
<proteinExistence type="predicted"/>
<dbReference type="InterPro" id="IPR039535">
    <property type="entry name" value="ASST-like"/>
</dbReference>
<reference evidence="3" key="1">
    <citation type="journal article" date="2021" name="G3 (Bethesda)">
        <title>Chromosome assembled and annotated genome sequence of Aspergillus flavus NRRL 3357.</title>
        <authorList>
            <person name="Skerker J.M."/>
            <person name="Pianalto K.M."/>
            <person name="Mondo S.J."/>
            <person name="Yang K."/>
            <person name="Arkin A.P."/>
            <person name="Keller N.P."/>
            <person name="Grigoriev I.V."/>
            <person name="Louise Glass N.L."/>
        </authorList>
    </citation>
    <scope>NUCLEOTIDE SEQUENCE [LARGE SCALE GENOMIC DNA]</scope>
    <source>
        <strain evidence="3">ATCC 200026 / FGSC A1120 / IAM 13836 / NRRL 3357 / JCM 12722 / SRRC 167</strain>
    </source>
</reference>
<dbReference type="InterPro" id="IPR011047">
    <property type="entry name" value="Quinoprotein_ADH-like_sf"/>
</dbReference>
<dbReference type="SUPFAM" id="SSF50998">
    <property type="entry name" value="Quinoprotein alcohol dehydrogenase-like"/>
    <property type="match status" value="1"/>
</dbReference>
<name>A0A7U2QUM8_ASPFN</name>